<comment type="caution">
    <text evidence="9">The sequence shown here is derived from an EMBL/GenBank/DDBJ whole genome shotgun (WGS) entry which is preliminary data.</text>
</comment>
<dbReference type="Gene3D" id="1.20.144.10">
    <property type="entry name" value="Phosphatidic acid phosphatase type 2/haloperoxidase"/>
    <property type="match status" value="1"/>
</dbReference>
<accession>A0ABS1JB14</accession>
<evidence type="ECO:0000256" key="3">
    <source>
        <dbReference type="ARBA" id="ARBA00022692"/>
    </source>
</evidence>
<reference evidence="9 10" key="1">
    <citation type="submission" date="2021-01" db="EMBL/GenBank/DDBJ databases">
        <title>Tumebacillus sp. strain ITR2 16S ribosomal RNA gene Genome sequencing and assembly.</title>
        <authorList>
            <person name="Kang M."/>
        </authorList>
    </citation>
    <scope>NUCLEOTIDE SEQUENCE [LARGE SCALE GENOMIC DNA]</scope>
    <source>
        <strain evidence="9 10">ITR2</strain>
    </source>
</reference>
<dbReference type="InterPro" id="IPR000326">
    <property type="entry name" value="PAP2/HPO"/>
</dbReference>
<evidence type="ECO:0000259" key="8">
    <source>
        <dbReference type="SMART" id="SM00014"/>
    </source>
</evidence>
<dbReference type="SMART" id="SM00014">
    <property type="entry name" value="acidPPc"/>
    <property type="match status" value="1"/>
</dbReference>
<evidence type="ECO:0000313" key="10">
    <source>
        <dbReference type="Proteomes" id="UP000602284"/>
    </source>
</evidence>
<dbReference type="PANTHER" id="PTHR14969">
    <property type="entry name" value="SPHINGOSINE-1-PHOSPHATE PHOSPHOHYDROLASE"/>
    <property type="match status" value="1"/>
</dbReference>
<feature type="domain" description="Phosphatidic acid phosphatase type 2/haloperoxidase" evidence="8">
    <location>
        <begin position="62"/>
        <end position="171"/>
    </location>
</feature>
<name>A0ABS1JB14_9BACL</name>
<feature type="transmembrane region" description="Helical" evidence="7">
    <location>
        <begin position="31"/>
        <end position="52"/>
    </location>
</feature>
<gene>
    <name evidence="9" type="ORF">JJB07_09070</name>
</gene>
<dbReference type="Proteomes" id="UP000602284">
    <property type="component" value="Unassembled WGS sequence"/>
</dbReference>
<sequence length="171" mass="18952">MKRMTRMMRNGDIVTFFWLNRSWKNEWLDGFMPLVTHLGGAVWCIVLSLALLVHPNDVWHEVGVHLALALGISHAVVAFCKKAMPRKRPYLALENVSTGHKLWKDASFPSGHTTAVFSMATVLSAALPDVSLLFYALAFLIGSSRVYLGQHYPSDVVTGALIGTVTAWMIV</sequence>
<comment type="subcellular location">
    <subcellularLocation>
        <location evidence="1">Cell membrane</location>
        <topology evidence="1">Multi-pass membrane protein</topology>
    </subcellularLocation>
</comment>
<dbReference type="SUPFAM" id="SSF48317">
    <property type="entry name" value="Acid phosphatase/Vanadium-dependent haloperoxidase"/>
    <property type="match status" value="1"/>
</dbReference>
<evidence type="ECO:0000313" key="9">
    <source>
        <dbReference type="EMBL" id="MBL0386803.1"/>
    </source>
</evidence>
<keyword evidence="5 7" id="KW-1133">Transmembrane helix</keyword>
<keyword evidence="3 7" id="KW-0812">Transmembrane</keyword>
<feature type="transmembrane region" description="Helical" evidence="7">
    <location>
        <begin position="116"/>
        <end position="140"/>
    </location>
</feature>
<evidence type="ECO:0000256" key="6">
    <source>
        <dbReference type="ARBA" id="ARBA00023136"/>
    </source>
</evidence>
<dbReference type="EMBL" id="JAEQNB010000002">
    <property type="protein sequence ID" value="MBL0386803.1"/>
    <property type="molecule type" value="Genomic_DNA"/>
</dbReference>
<feature type="transmembrane region" description="Helical" evidence="7">
    <location>
        <begin position="58"/>
        <end position="80"/>
    </location>
</feature>
<evidence type="ECO:0000256" key="7">
    <source>
        <dbReference type="SAM" id="Phobius"/>
    </source>
</evidence>
<keyword evidence="2" id="KW-1003">Cell membrane</keyword>
<dbReference type="Pfam" id="PF01569">
    <property type="entry name" value="PAP2"/>
    <property type="match status" value="1"/>
</dbReference>
<dbReference type="PANTHER" id="PTHR14969:SF62">
    <property type="entry name" value="DECAPRENYLPHOSPHORYL-5-PHOSPHORIBOSE PHOSPHATASE RV3807C-RELATED"/>
    <property type="match status" value="1"/>
</dbReference>
<keyword evidence="4" id="KW-0378">Hydrolase</keyword>
<dbReference type="InterPro" id="IPR036938">
    <property type="entry name" value="PAP2/HPO_sf"/>
</dbReference>
<dbReference type="RefSeq" id="WP_201633912.1">
    <property type="nucleotide sequence ID" value="NZ_JAEQNB010000002.1"/>
</dbReference>
<keyword evidence="10" id="KW-1185">Reference proteome</keyword>
<evidence type="ECO:0000256" key="1">
    <source>
        <dbReference type="ARBA" id="ARBA00004651"/>
    </source>
</evidence>
<organism evidence="9 10">
    <name type="scientific">Tumebacillus amylolyticus</name>
    <dbReference type="NCBI Taxonomy" id="2801339"/>
    <lineage>
        <taxon>Bacteria</taxon>
        <taxon>Bacillati</taxon>
        <taxon>Bacillota</taxon>
        <taxon>Bacilli</taxon>
        <taxon>Bacillales</taxon>
        <taxon>Alicyclobacillaceae</taxon>
        <taxon>Tumebacillus</taxon>
    </lineage>
</organism>
<evidence type="ECO:0000256" key="2">
    <source>
        <dbReference type="ARBA" id="ARBA00022475"/>
    </source>
</evidence>
<evidence type="ECO:0000256" key="4">
    <source>
        <dbReference type="ARBA" id="ARBA00022801"/>
    </source>
</evidence>
<protein>
    <submittedName>
        <fullName evidence="9">Phosphatase PAP2 family protein</fullName>
    </submittedName>
</protein>
<keyword evidence="6 7" id="KW-0472">Membrane</keyword>
<proteinExistence type="predicted"/>
<evidence type="ECO:0000256" key="5">
    <source>
        <dbReference type="ARBA" id="ARBA00022989"/>
    </source>
</evidence>